<dbReference type="InterPro" id="IPR051506">
    <property type="entry name" value="ATOS_Transcription_Regulators"/>
</dbReference>
<dbReference type="Pfam" id="PF13889">
    <property type="entry name" value="Chromosome_seg"/>
    <property type="match status" value="1"/>
</dbReference>
<dbReference type="InterPro" id="IPR033473">
    <property type="entry name" value="Atos-like_C"/>
</dbReference>
<sequence>MGLPQVPAIVEEVAPTMSASLIVRPHFGGNGTCHMGKLPAESSNWALPCPSIGDFKRNDVLDSLSGFDGHFRDSHAAYGPVGLQGLKPDTGDVSSRSCPKLGSNIQMAAMRIVGFESGFPNSTGGPDMMVADNIDSPLVTDNCHSLVEQHRSQARKRVLSPLNNALPGHFHGETLNIGCDDAKIQHSGCARRLYTSGFQDCKKANTAVLDSFEAPTWPALTYSNWSTEQGVGKFSGGSSTFTDGPLLESSESFSCSGHLEAESIMSLESVAIPITKLAHPPLLNLSPLGPKWMHGTSTEGAHGNSMGEIEPEGSTCEGYSEGHNRTRIRVMLEKTNTLHDEFNMTIPKKSSDNRIQKWGPESAPVSPNIGCIRSISLLPVRRSLIGSFEESLLSGRYSCGKDNQNIDGFLAVLNVTGGNFSPPTQKLPFAATSIDEDSSLLYYSSIDLAGRLSMSSSSSKSPELKRSLSNHNSRSVKSRLRIPVKGRVQLVVSNPEKTPLHTFFCNYDLTDMPAGTKTFVRQKVILFPISSSNQMKEGSKASEKKVESVKYGSELRECGTLFSECCGLGQNCSLTDDSLKGSCENMTCSMECDIRESNEPSSLQSSENYSNGNACCCQSDTFPLGEKKYCCRSSKINDAAGGALRYALHLRFLSPFAKKSSRSLQRCKSEVSSEPYIHNTGTEDHRRFYLYNDVRVVFPQRHSDADEGELRVEHDFPADPKYFDISN</sequence>
<dbReference type="HOGENOM" id="CLU_017417_0_0_1"/>
<protein>
    <recommendedName>
        <fullName evidence="2">Atos-like conserved domain-containing protein</fullName>
    </recommendedName>
</protein>
<dbReference type="PANTHER" id="PTHR13199:SF19">
    <property type="entry name" value="OS09G0509400 PROTEIN"/>
    <property type="match status" value="1"/>
</dbReference>
<dbReference type="Proteomes" id="UP000032180">
    <property type="component" value="Chromosome 9"/>
</dbReference>
<evidence type="ECO:0000313" key="3">
    <source>
        <dbReference type="EnsemblPlants" id="LPERR09G12120.1"/>
    </source>
</evidence>
<dbReference type="PANTHER" id="PTHR13199">
    <property type="entry name" value="GH03947P"/>
    <property type="match status" value="1"/>
</dbReference>
<proteinExistence type="predicted"/>
<feature type="region of interest" description="Disordered" evidence="1">
    <location>
        <begin position="454"/>
        <end position="476"/>
    </location>
</feature>
<evidence type="ECO:0000313" key="4">
    <source>
        <dbReference type="Proteomes" id="UP000032180"/>
    </source>
</evidence>
<dbReference type="Gramene" id="LPERR09G12120.1">
    <property type="protein sequence ID" value="LPERR09G12120.1"/>
    <property type="gene ID" value="LPERR09G12120"/>
</dbReference>
<dbReference type="SMART" id="SM01177">
    <property type="entry name" value="DUF4210"/>
    <property type="match status" value="1"/>
</dbReference>
<reference evidence="3 4" key="1">
    <citation type="submission" date="2012-08" db="EMBL/GenBank/DDBJ databases">
        <title>Oryza genome evolution.</title>
        <authorList>
            <person name="Wing R.A."/>
        </authorList>
    </citation>
    <scope>NUCLEOTIDE SEQUENCE</scope>
</reference>
<dbReference type="EnsemblPlants" id="LPERR09G12120.1">
    <property type="protein sequence ID" value="LPERR09G12120.1"/>
    <property type="gene ID" value="LPERR09G12120"/>
</dbReference>
<keyword evidence="4" id="KW-1185">Reference proteome</keyword>
<dbReference type="InterPro" id="IPR025261">
    <property type="entry name" value="Atos-like_cons_dom"/>
</dbReference>
<dbReference type="eggNOG" id="KOG2306">
    <property type="taxonomic scope" value="Eukaryota"/>
</dbReference>
<reference evidence="3" key="3">
    <citation type="submission" date="2015-04" db="UniProtKB">
        <authorList>
            <consortium name="EnsemblPlants"/>
        </authorList>
    </citation>
    <scope>IDENTIFICATION</scope>
</reference>
<evidence type="ECO:0000259" key="2">
    <source>
        <dbReference type="SMART" id="SM01177"/>
    </source>
</evidence>
<feature type="domain" description="Atos-like conserved" evidence="2">
    <location>
        <begin position="384"/>
        <end position="443"/>
    </location>
</feature>
<accession>A0A0D9XFH6</accession>
<feature type="region of interest" description="Disordered" evidence="1">
    <location>
        <begin position="297"/>
        <end position="320"/>
    </location>
</feature>
<dbReference type="AlphaFoldDB" id="A0A0D9XFH6"/>
<name>A0A0D9XFH6_9ORYZ</name>
<organism evidence="3 4">
    <name type="scientific">Leersia perrieri</name>
    <dbReference type="NCBI Taxonomy" id="77586"/>
    <lineage>
        <taxon>Eukaryota</taxon>
        <taxon>Viridiplantae</taxon>
        <taxon>Streptophyta</taxon>
        <taxon>Embryophyta</taxon>
        <taxon>Tracheophyta</taxon>
        <taxon>Spermatophyta</taxon>
        <taxon>Magnoliopsida</taxon>
        <taxon>Liliopsida</taxon>
        <taxon>Poales</taxon>
        <taxon>Poaceae</taxon>
        <taxon>BOP clade</taxon>
        <taxon>Oryzoideae</taxon>
        <taxon>Oryzeae</taxon>
        <taxon>Oryzinae</taxon>
        <taxon>Leersia</taxon>
    </lineage>
</organism>
<evidence type="ECO:0000256" key="1">
    <source>
        <dbReference type="SAM" id="MobiDB-lite"/>
    </source>
</evidence>
<reference evidence="4" key="2">
    <citation type="submission" date="2013-12" db="EMBL/GenBank/DDBJ databases">
        <authorList>
            <person name="Yu Y."/>
            <person name="Lee S."/>
            <person name="de Baynast K."/>
            <person name="Wissotski M."/>
            <person name="Liu L."/>
            <person name="Talag J."/>
            <person name="Goicoechea J."/>
            <person name="Angelova A."/>
            <person name="Jetty R."/>
            <person name="Kudrna D."/>
            <person name="Golser W."/>
            <person name="Rivera L."/>
            <person name="Zhang J."/>
            <person name="Wing R."/>
        </authorList>
    </citation>
    <scope>NUCLEOTIDE SEQUENCE</scope>
</reference>